<dbReference type="InterPro" id="IPR000182">
    <property type="entry name" value="GNAT_dom"/>
</dbReference>
<dbReference type="STRING" id="1480615.AWJ14_11185"/>
<dbReference type="Pfam" id="PF00583">
    <property type="entry name" value="Acetyltransf_1"/>
    <property type="match status" value="1"/>
</dbReference>
<dbReference type="CDD" id="cd04301">
    <property type="entry name" value="NAT_SF"/>
    <property type="match status" value="1"/>
</dbReference>
<dbReference type="InterPro" id="IPR050832">
    <property type="entry name" value="Bact_Acetyltransf"/>
</dbReference>
<reference evidence="4 5" key="1">
    <citation type="submission" date="2015-12" db="EMBL/GenBank/DDBJ databases">
        <authorList>
            <person name="Shamseldin A."/>
            <person name="Moawad H."/>
            <person name="Abd El-Rahim W.M."/>
            <person name="Sadowsky M.J."/>
        </authorList>
    </citation>
    <scope>NUCLEOTIDE SEQUENCE [LARGE SCALE GENOMIC DNA]</scope>
    <source>
        <strain evidence="4 5">JC234</strain>
    </source>
</reference>
<name>A0A1C1Z1E6_9HYPH</name>
<keyword evidence="5" id="KW-1185">Reference proteome</keyword>
<keyword evidence="2" id="KW-0012">Acyltransferase</keyword>
<evidence type="ECO:0000313" key="4">
    <source>
        <dbReference type="EMBL" id="OCW59564.1"/>
    </source>
</evidence>
<sequence length="150" mass="17117">MTTTIKAARPQDREAWQMLWRENCAHFGADGMSETVVDGLWSRILDPSSPIDAWLAFHGTKPAGLAHTIVHPHSFSLRPVCCLEDLWVSPRHRNRGIATCLIEHLSALGRQAGWRRLYWETGLTNTAARHLYDRLATQRPMAIYQIEFPD</sequence>
<dbReference type="EMBL" id="LQZT01000001">
    <property type="protein sequence ID" value="OCW59564.1"/>
    <property type="molecule type" value="Genomic_DNA"/>
</dbReference>
<dbReference type="PROSITE" id="PS51186">
    <property type="entry name" value="GNAT"/>
    <property type="match status" value="1"/>
</dbReference>
<dbReference type="OrthoDB" id="9805924at2"/>
<keyword evidence="1" id="KW-0808">Transferase</keyword>
<evidence type="ECO:0000259" key="3">
    <source>
        <dbReference type="PROSITE" id="PS51186"/>
    </source>
</evidence>
<dbReference type="InterPro" id="IPR016181">
    <property type="entry name" value="Acyl_CoA_acyltransferase"/>
</dbReference>
<proteinExistence type="predicted"/>
<dbReference type="Proteomes" id="UP000094795">
    <property type="component" value="Unassembled WGS sequence"/>
</dbReference>
<comment type="caution">
    <text evidence="4">The sequence shown here is derived from an EMBL/GenBank/DDBJ whole genome shotgun (WGS) entry which is preliminary data.</text>
</comment>
<accession>A0A1C1Z1E6</accession>
<organism evidence="4 5">
    <name type="scientific">Hoeflea olei</name>
    <dbReference type="NCBI Taxonomy" id="1480615"/>
    <lineage>
        <taxon>Bacteria</taxon>
        <taxon>Pseudomonadati</taxon>
        <taxon>Pseudomonadota</taxon>
        <taxon>Alphaproteobacteria</taxon>
        <taxon>Hyphomicrobiales</taxon>
        <taxon>Rhizobiaceae</taxon>
        <taxon>Hoeflea</taxon>
    </lineage>
</organism>
<feature type="domain" description="N-acetyltransferase" evidence="3">
    <location>
        <begin position="3"/>
        <end position="150"/>
    </location>
</feature>
<dbReference type="AlphaFoldDB" id="A0A1C1Z1E6"/>
<evidence type="ECO:0000313" key="5">
    <source>
        <dbReference type="Proteomes" id="UP000094795"/>
    </source>
</evidence>
<dbReference type="SUPFAM" id="SSF55729">
    <property type="entry name" value="Acyl-CoA N-acyltransferases (Nat)"/>
    <property type="match status" value="1"/>
</dbReference>
<dbReference type="RefSeq" id="WP_083219964.1">
    <property type="nucleotide sequence ID" value="NZ_LQZT01000001.1"/>
</dbReference>
<dbReference type="PANTHER" id="PTHR43877:SF2">
    <property type="entry name" value="AMINOALKYLPHOSPHONATE N-ACETYLTRANSFERASE-RELATED"/>
    <property type="match status" value="1"/>
</dbReference>
<dbReference type="Gene3D" id="3.40.630.30">
    <property type="match status" value="1"/>
</dbReference>
<gene>
    <name evidence="4" type="ORF">AWJ14_11185</name>
</gene>
<protein>
    <recommendedName>
        <fullName evidence="3">N-acetyltransferase domain-containing protein</fullName>
    </recommendedName>
</protein>
<evidence type="ECO:0000256" key="1">
    <source>
        <dbReference type="ARBA" id="ARBA00022679"/>
    </source>
</evidence>
<dbReference type="PANTHER" id="PTHR43877">
    <property type="entry name" value="AMINOALKYLPHOSPHONATE N-ACETYLTRANSFERASE-RELATED-RELATED"/>
    <property type="match status" value="1"/>
</dbReference>
<evidence type="ECO:0000256" key="2">
    <source>
        <dbReference type="ARBA" id="ARBA00023315"/>
    </source>
</evidence>
<dbReference type="GO" id="GO:0016747">
    <property type="term" value="F:acyltransferase activity, transferring groups other than amino-acyl groups"/>
    <property type="evidence" value="ECO:0007669"/>
    <property type="project" value="InterPro"/>
</dbReference>